<protein>
    <submittedName>
        <fullName evidence="1 3">Uncharacterized protein</fullName>
    </submittedName>
</protein>
<dbReference type="WBParaSite" id="SSLN_0000383301-mRNA-1">
    <property type="protein sequence ID" value="SSLN_0000383301-mRNA-1"/>
    <property type="gene ID" value="SSLN_0000383301"/>
</dbReference>
<gene>
    <name evidence="1" type="ORF">SSLN_LOCUS3716</name>
</gene>
<accession>A0A183SHL8</accession>
<dbReference type="OrthoDB" id="6314130at2759"/>
<sequence length="105" mass="11915">MRKRQDTWMLCKTKQIQGYADHNEWRKFFDTIKALCGLTAKGTVPLLSANETTLLSENTQIPKRILKASSVAPPPSLTPPWTDCFKQRPTPTLIFRTPFKKPSGP</sequence>
<name>A0A183SHL8_SCHSO</name>
<reference evidence="1 2" key="2">
    <citation type="submission" date="2018-11" db="EMBL/GenBank/DDBJ databases">
        <authorList>
            <consortium name="Pathogen Informatics"/>
        </authorList>
    </citation>
    <scope>NUCLEOTIDE SEQUENCE [LARGE SCALE GENOMIC DNA]</scope>
    <source>
        <strain evidence="1 2">NST_G2</strain>
    </source>
</reference>
<reference evidence="3" key="1">
    <citation type="submission" date="2016-06" db="UniProtKB">
        <authorList>
            <consortium name="WormBaseParasite"/>
        </authorList>
    </citation>
    <scope>IDENTIFICATION</scope>
</reference>
<organism evidence="3">
    <name type="scientific">Schistocephalus solidus</name>
    <name type="common">Tapeworm</name>
    <dbReference type="NCBI Taxonomy" id="70667"/>
    <lineage>
        <taxon>Eukaryota</taxon>
        <taxon>Metazoa</taxon>
        <taxon>Spiralia</taxon>
        <taxon>Lophotrochozoa</taxon>
        <taxon>Platyhelminthes</taxon>
        <taxon>Cestoda</taxon>
        <taxon>Eucestoda</taxon>
        <taxon>Diphyllobothriidea</taxon>
        <taxon>Diphyllobothriidae</taxon>
        <taxon>Schistocephalus</taxon>
    </lineage>
</organism>
<keyword evidence="2" id="KW-1185">Reference proteome</keyword>
<evidence type="ECO:0000313" key="3">
    <source>
        <dbReference type="WBParaSite" id="SSLN_0000383301-mRNA-1"/>
    </source>
</evidence>
<evidence type="ECO:0000313" key="1">
    <source>
        <dbReference type="EMBL" id="VDL90101.1"/>
    </source>
</evidence>
<dbReference type="EMBL" id="UYSU01032629">
    <property type="protein sequence ID" value="VDL90101.1"/>
    <property type="molecule type" value="Genomic_DNA"/>
</dbReference>
<dbReference type="Proteomes" id="UP000275846">
    <property type="component" value="Unassembled WGS sequence"/>
</dbReference>
<proteinExistence type="predicted"/>
<evidence type="ECO:0000313" key="2">
    <source>
        <dbReference type="Proteomes" id="UP000275846"/>
    </source>
</evidence>
<dbReference type="AlphaFoldDB" id="A0A183SHL8"/>